<dbReference type="GO" id="GO:0051539">
    <property type="term" value="F:4 iron, 4 sulfur cluster binding"/>
    <property type="evidence" value="ECO:0007669"/>
    <property type="project" value="UniProtKB-UniRule"/>
</dbReference>
<keyword evidence="1 8" id="KW-0004">4Fe-4S</keyword>
<name>A0A5S4ZXQ2_9FIRM</name>
<dbReference type="GO" id="GO:0005840">
    <property type="term" value="C:ribosome"/>
    <property type="evidence" value="ECO:0007669"/>
    <property type="project" value="UniProtKB-KW"/>
</dbReference>
<gene>
    <name evidence="8" type="primary">rimO</name>
    <name evidence="12" type="ORF">LX24_00145</name>
</gene>
<dbReference type="GO" id="GO:0005829">
    <property type="term" value="C:cytosol"/>
    <property type="evidence" value="ECO:0007669"/>
    <property type="project" value="TreeGrafter"/>
</dbReference>
<dbReference type="InterPro" id="IPR023404">
    <property type="entry name" value="rSAM_horseshoe"/>
</dbReference>
<dbReference type="NCBIfam" id="TIGR00089">
    <property type="entry name" value="MiaB/RimO family radical SAM methylthiotransferase"/>
    <property type="match status" value="1"/>
</dbReference>
<keyword evidence="12" id="KW-0687">Ribonucleoprotein</keyword>
<evidence type="ECO:0000256" key="7">
    <source>
        <dbReference type="ARBA" id="ARBA00023014"/>
    </source>
</evidence>
<keyword evidence="5 8" id="KW-0479">Metal-binding</keyword>
<proteinExistence type="inferred from homology"/>
<dbReference type="Pfam" id="PF00919">
    <property type="entry name" value="UPF0004"/>
    <property type="match status" value="1"/>
</dbReference>
<evidence type="ECO:0000313" key="13">
    <source>
        <dbReference type="Proteomes" id="UP000323166"/>
    </source>
</evidence>
<comment type="subcellular location">
    <subcellularLocation>
        <location evidence="8">Cytoplasm</location>
    </subcellularLocation>
</comment>
<evidence type="ECO:0000256" key="6">
    <source>
        <dbReference type="ARBA" id="ARBA00023004"/>
    </source>
</evidence>
<evidence type="ECO:0000256" key="1">
    <source>
        <dbReference type="ARBA" id="ARBA00022485"/>
    </source>
</evidence>
<keyword evidence="13" id="KW-1185">Reference proteome</keyword>
<feature type="binding site" evidence="8">
    <location>
        <position position="163"/>
    </location>
    <ligand>
        <name>[4Fe-4S] cluster</name>
        <dbReference type="ChEBI" id="CHEBI:49883"/>
        <label>2</label>
        <note>4Fe-4S-S-AdoMet</note>
    </ligand>
</feature>
<dbReference type="InterPro" id="IPR020612">
    <property type="entry name" value="Methylthiotransferase_CS"/>
</dbReference>
<evidence type="ECO:0000259" key="9">
    <source>
        <dbReference type="PROSITE" id="PS50926"/>
    </source>
</evidence>
<comment type="cofactor">
    <cofactor evidence="8">
        <name>[4Fe-4S] cluster</name>
        <dbReference type="ChEBI" id="CHEBI:49883"/>
    </cofactor>
    <text evidence="8">Binds 2 [4Fe-4S] clusters. One cluster is coordinated with 3 cysteines and an exchangeable S-adenosyl-L-methionine.</text>
</comment>
<feature type="domain" description="TRAM" evidence="9">
    <location>
        <begin position="375"/>
        <end position="443"/>
    </location>
</feature>
<dbReference type="AlphaFoldDB" id="A0A5S4ZXQ2"/>
<comment type="caution">
    <text evidence="12">The sequence shown here is derived from an EMBL/GenBank/DDBJ whole genome shotgun (WGS) entry which is preliminary data.</text>
</comment>
<dbReference type="PANTHER" id="PTHR43837:SF1">
    <property type="entry name" value="RIBOSOMAL PROTEIN US12 METHYLTHIOTRANSFERASE RIMO"/>
    <property type="match status" value="1"/>
</dbReference>
<dbReference type="CDD" id="cd01335">
    <property type="entry name" value="Radical_SAM"/>
    <property type="match status" value="1"/>
</dbReference>
<feature type="binding site" evidence="8">
    <location>
        <position position="48"/>
    </location>
    <ligand>
        <name>[4Fe-4S] cluster</name>
        <dbReference type="ChEBI" id="CHEBI:49883"/>
        <label>1</label>
    </ligand>
</feature>
<dbReference type="GO" id="GO:0035600">
    <property type="term" value="P:tRNA methylthiolation"/>
    <property type="evidence" value="ECO:0007669"/>
    <property type="project" value="UniProtKB-ARBA"/>
</dbReference>
<dbReference type="SFLD" id="SFLDG01061">
    <property type="entry name" value="methylthiotransferase"/>
    <property type="match status" value="1"/>
</dbReference>
<dbReference type="NCBIfam" id="TIGR01125">
    <property type="entry name" value="30S ribosomal protein S12 methylthiotransferase RimO"/>
    <property type="match status" value="1"/>
</dbReference>
<dbReference type="Gene3D" id="2.40.50.140">
    <property type="entry name" value="Nucleic acid-binding proteins"/>
    <property type="match status" value="1"/>
</dbReference>
<comment type="similarity">
    <text evidence="8">Belongs to the methylthiotransferase family. RimO subfamily.</text>
</comment>
<dbReference type="InterPro" id="IPR012340">
    <property type="entry name" value="NA-bd_OB-fold"/>
</dbReference>
<evidence type="ECO:0000256" key="3">
    <source>
        <dbReference type="ARBA" id="ARBA00022679"/>
    </source>
</evidence>
<dbReference type="InterPro" id="IPR007197">
    <property type="entry name" value="rSAM"/>
</dbReference>
<dbReference type="InterPro" id="IPR002792">
    <property type="entry name" value="TRAM_dom"/>
</dbReference>
<feature type="binding site" evidence="8">
    <location>
        <position position="156"/>
    </location>
    <ligand>
        <name>[4Fe-4S] cluster</name>
        <dbReference type="ChEBI" id="CHEBI:49883"/>
        <label>2</label>
        <note>4Fe-4S-S-AdoMet</note>
    </ligand>
</feature>
<keyword evidence="6 8" id="KW-0408">Iron</keyword>
<dbReference type="SFLD" id="SFLDS00029">
    <property type="entry name" value="Radical_SAM"/>
    <property type="match status" value="1"/>
</dbReference>
<dbReference type="InterPro" id="IPR038135">
    <property type="entry name" value="Methylthiotransferase_N_sf"/>
</dbReference>
<accession>A0A5S4ZXQ2</accession>
<dbReference type="PROSITE" id="PS50926">
    <property type="entry name" value="TRAM"/>
    <property type="match status" value="1"/>
</dbReference>
<dbReference type="InterPro" id="IPR006638">
    <property type="entry name" value="Elp3/MiaA/NifB-like_rSAM"/>
</dbReference>
<dbReference type="Gene3D" id="3.40.50.12160">
    <property type="entry name" value="Methylthiotransferase, N-terminal domain"/>
    <property type="match status" value="1"/>
</dbReference>
<dbReference type="PROSITE" id="PS51449">
    <property type="entry name" value="MTTASE_N"/>
    <property type="match status" value="1"/>
</dbReference>
<organism evidence="12 13">
    <name type="scientific">Desulfallas thermosapovorans DSM 6562</name>
    <dbReference type="NCBI Taxonomy" id="1121431"/>
    <lineage>
        <taxon>Bacteria</taxon>
        <taxon>Bacillati</taxon>
        <taxon>Bacillota</taxon>
        <taxon>Clostridia</taxon>
        <taxon>Eubacteriales</taxon>
        <taxon>Desulfallaceae</taxon>
        <taxon>Desulfallas</taxon>
    </lineage>
</organism>
<feature type="domain" description="Radical SAM core" evidence="11">
    <location>
        <begin position="142"/>
        <end position="372"/>
    </location>
</feature>
<dbReference type="EMBL" id="VNHM01000001">
    <property type="protein sequence ID" value="TYO97861.1"/>
    <property type="molecule type" value="Genomic_DNA"/>
</dbReference>
<evidence type="ECO:0000256" key="4">
    <source>
        <dbReference type="ARBA" id="ARBA00022691"/>
    </source>
</evidence>
<keyword evidence="3 8" id="KW-0808">Transferase</keyword>
<dbReference type="PROSITE" id="PS51918">
    <property type="entry name" value="RADICAL_SAM"/>
    <property type="match status" value="1"/>
</dbReference>
<comment type="catalytic activity">
    <reaction evidence="8">
        <text>L-aspartate(89)-[ribosomal protein uS12]-hydrogen + (sulfur carrier)-SH + AH2 + 2 S-adenosyl-L-methionine = 3-methylsulfanyl-L-aspartate(89)-[ribosomal protein uS12]-hydrogen + (sulfur carrier)-H + 5'-deoxyadenosine + L-methionine + A + S-adenosyl-L-homocysteine + 2 H(+)</text>
        <dbReference type="Rhea" id="RHEA:37087"/>
        <dbReference type="Rhea" id="RHEA-COMP:10460"/>
        <dbReference type="Rhea" id="RHEA-COMP:10461"/>
        <dbReference type="Rhea" id="RHEA-COMP:14737"/>
        <dbReference type="Rhea" id="RHEA-COMP:14739"/>
        <dbReference type="ChEBI" id="CHEBI:13193"/>
        <dbReference type="ChEBI" id="CHEBI:15378"/>
        <dbReference type="ChEBI" id="CHEBI:17319"/>
        <dbReference type="ChEBI" id="CHEBI:17499"/>
        <dbReference type="ChEBI" id="CHEBI:29917"/>
        <dbReference type="ChEBI" id="CHEBI:29961"/>
        <dbReference type="ChEBI" id="CHEBI:57844"/>
        <dbReference type="ChEBI" id="CHEBI:57856"/>
        <dbReference type="ChEBI" id="CHEBI:59789"/>
        <dbReference type="ChEBI" id="CHEBI:64428"/>
        <dbReference type="ChEBI" id="CHEBI:73599"/>
        <dbReference type="EC" id="2.8.4.4"/>
    </reaction>
</comment>
<sequence>MSYTIGFISLGCAKNRVDSEIMLGQLRRAGYIFTGDINQAEVIIVNTCGFITAAKEESISAILEAARCKETGRCRYLLVAGCLAQRYGNELLQDLPEVDGVMGTGEVAEIVKVLNGIQAGERPLAVGAPGYIHQIPAPRVLTTPKHTAYLKIAEGCDNHCSYCIIPSIRGPYRSRTMDDVVSEAQWLCSDGVRELIVVAQETTRYGRDIYGRYVLAELLRKLSTIDQCYWIRLMYCYPDSFTEELIELLATSSKICRYIDLPLQHINNRLLRMMNRRGSKESIIKLVEKLRRFIPGVALRTTFIVGFPGETEQEFGELLDFMEQVKFERAGVFAYSPEEGTPAAALPGRISDDVVAERVERAMLLQQRISLAHNVGKVGQEVTVLVEGWDENEKMYWGRTEADAPEIDGRVYFTSRTVVREGEFVQVKVLDAAEYDLSGVRTE</sequence>
<dbReference type="SMART" id="SM00729">
    <property type="entry name" value="Elp3"/>
    <property type="match status" value="1"/>
</dbReference>
<dbReference type="HAMAP" id="MF_01865">
    <property type="entry name" value="MTTase_RimO"/>
    <property type="match status" value="1"/>
</dbReference>
<dbReference type="SFLD" id="SFLDG01082">
    <property type="entry name" value="B12-binding_domain_containing"/>
    <property type="match status" value="1"/>
</dbReference>
<evidence type="ECO:0000259" key="10">
    <source>
        <dbReference type="PROSITE" id="PS51449"/>
    </source>
</evidence>
<reference evidence="12 13" key="1">
    <citation type="submission" date="2019-07" db="EMBL/GenBank/DDBJ databases">
        <title>Genomic Encyclopedia of Type Strains, Phase I: the one thousand microbial genomes (KMG-I) project.</title>
        <authorList>
            <person name="Kyrpides N."/>
        </authorList>
    </citation>
    <scope>NUCLEOTIDE SEQUENCE [LARGE SCALE GENOMIC DNA]</scope>
    <source>
        <strain evidence="12 13">DSM 6562</strain>
    </source>
</reference>
<dbReference type="Pfam" id="PF18693">
    <property type="entry name" value="TRAM_2"/>
    <property type="match status" value="1"/>
</dbReference>
<dbReference type="InterPro" id="IPR058240">
    <property type="entry name" value="rSAM_sf"/>
</dbReference>
<dbReference type="GO" id="GO:0035599">
    <property type="term" value="F:aspartic acid methylthiotransferase activity"/>
    <property type="evidence" value="ECO:0007669"/>
    <property type="project" value="TreeGrafter"/>
</dbReference>
<evidence type="ECO:0000313" key="12">
    <source>
        <dbReference type="EMBL" id="TYO97861.1"/>
    </source>
</evidence>
<keyword evidence="2 8" id="KW-0963">Cytoplasm</keyword>
<keyword evidence="4 8" id="KW-0949">S-adenosyl-L-methionine</keyword>
<dbReference type="Proteomes" id="UP000323166">
    <property type="component" value="Unassembled WGS sequence"/>
</dbReference>
<keyword evidence="7 8" id="KW-0411">Iron-sulfur</keyword>
<dbReference type="RefSeq" id="WP_166510219.1">
    <property type="nucleotide sequence ID" value="NZ_VNHM01000001.1"/>
</dbReference>
<dbReference type="GO" id="GO:0046872">
    <property type="term" value="F:metal ion binding"/>
    <property type="evidence" value="ECO:0007669"/>
    <property type="project" value="UniProtKB-KW"/>
</dbReference>
<evidence type="ECO:0000259" key="11">
    <source>
        <dbReference type="PROSITE" id="PS51918"/>
    </source>
</evidence>
<dbReference type="FunFam" id="3.80.30.20:FF:000001">
    <property type="entry name" value="tRNA-2-methylthio-N(6)-dimethylallyladenosine synthase 2"/>
    <property type="match status" value="1"/>
</dbReference>
<dbReference type="SFLD" id="SFLDF00274">
    <property type="entry name" value="ribosomal_protein_S12_methylth"/>
    <property type="match status" value="1"/>
</dbReference>
<dbReference type="EC" id="2.8.4.4" evidence="8"/>
<feature type="domain" description="MTTase N-terminal" evidence="10">
    <location>
        <begin position="3"/>
        <end position="119"/>
    </location>
</feature>
<dbReference type="InterPro" id="IPR013848">
    <property type="entry name" value="Methylthiotransferase_N"/>
</dbReference>
<dbReference type="GO" id="GO:0140101">
    <property type="term" value="F:catalytic activity, acting on a tRNA"/>
    <property type="evidence" value="ECO:0007669"/>
    <property type="project" value="UniProtKB-ARBA"/>
</dbReference>
<evidence type="ECO:0000256" key="8">
    <source>
        <dbReference type="HAMAP-Rule" id="MF_01865"/>
    </source>
</evidence>
<dbReference type="PANTHER" id="PTHR43837">
    <property type="entry name" value="RIBOSOMAL PROTEIN S12 METHYLTHIOTRANSFERASE RIMO"/>
    <property type="match status" value="1"/>
</dbReference>
<feature type="binding site" evidence="8">
    <location>
        <position position="82"/>
    </location>
    <ligand>
        <name>[4Fe-4S] cluster</name>
        <dbReference type="ChEBI" id="CHEBI:49883"/>
        <label>1</label>
    </ligand>
</feature>
<evidence type="ECO:0000256" key="5">
    <source>
        <dbReference type="ARBA" id="ARBA00022723"/>
    </source>
</evidence>
<evidence type="ECO:0000256" key="2">
    <source>
        <dbReference type="ARBA" id="ARBA00022490"/>
    </source>
</evidence>
<dbReference type="InterPro" id="IPR005839">
    <property type="entry name" value="Methylthiotransferase"/>
</dbReference>
<dbReference type="PROSITE" id="PS01278">
    <property type="entry name" value="MTTASE_RADICAL"/>
    <property type="match status" value="1"/>
</dbReference>
<protein>
    <recommendedName>
        <fullName evidence="8">Ribosomal protein uS12 methylthiotransferase RimO</fullName>
        <shortName evidence="8">uS12 MTTase</shortName>
        <shortName evidence="8">uS12 methylthiotransferase</shortName>
        <ecNumber evidence="8">2.8.4.4</ecNumber>
    </recommendedName>
    <alternativeName>
        <fullName evidence="8">Ribosomal protein uS12 (aspartate-C(3))-methylthiotransferase</fullName>
    </alternativeName>
    <alternativeName>
        <fullName evidence="8">Ribosome maturation factor RimO</fullName>
    </alternativeName>
</protein>
<dbReference type="Gene3D" id="3.80.30.20">
    <property type="entry name" value="tm_1862 like domain"/>
    <property type="match status" value="1"/>
</dbReference>
<dbReference type="GO" id="GO:0103039">
    <property type="term" value="F:protein methylthiotransferase activity"/>
    <property type="evidence" value="ECO:0007669"/>
    <property type="project" value="UniProtKB-EC"/>
</dbReference>
<keyword evidence="12" id="KW-0689">Ribosomal protein</keyword>
<dbReference type="Pfam" id="PF04055">
    <property type="entry name" value="Radical_SAM"/>
    <property type="match status" value="1"/>
</dbReference>
<feature type="binding site" evidence="8">
    <location>
        <position position="160"/>
    </location>
    <ligand>
        <name>[4Fe-4S] cluster</name>
        <dbReference type="ChEBI" id="CHEBI:49883"/>
        <label>2</label>
        <note>4Fe-4S-S-AdoMet</note>
    </ligand>
</feature>
<feature type="binding site" evidence="8">
    <location>
        <position position="12"/>
    </location>
    <ligand>
        <name>[4Fe-4S] cluster</name>
        <dbReference type="ChEBI" id="CHEBI:49883"/>
        <label>1</label>
    </ligand>
</feature>
<comment type="function">
    <text evidence="8">Catalyzes the methylthiolation of an aspartic acid residue of ribosomal protein uS12.</text>
</comment>
<dbReference type="InterPro" id="IPR005840">
    <property type="entry name" value="Ribosomal_uS12_MeSTrfase_RimO"/>
</dbReference>
<dbReference type="SUPFAM" id="SSF102114">
    <property type="entry name" value="Radical SAM enzymes"/>
    <property type="match status" value="1"/>
</dbReference>